<feature type="non-terminal residue" evidence="31">
    <location>
        <position position="1113"/>
    </location>
</feature>
<evidence type="ECO:0000256" key="7">
    <source>
        <dbReference type="ARBA" id="ARBA00011738"/>
    </source>
</evidence>
<evidence type="ECO:0000256" key="11">
    <source>
        <dbReference type="ARBA" id="ARBA00022525"/>
    </source>
</evidence>
<evidence type="ECO:0000256" key="24">
    <source>
        <dbReference type="ARBA" id="ARBA00039054"/>
    </source>
</evidence>
<dbReference type="GO" id="GO:0005886">
    <property type="term" value="C:plasma membrane"/>
    <property type="evidence" value="ECO:0007669"/>
    <property type="project" value="UniProtKB-SubCell"/>
</dbReference>
<dbReference type="PROSITE" id="PS01207">
    <property type="entry name" value="GLYPICAN"/>
    <property type="match status" value="1"/>
</dbReference>
<evidence type="ECO:0000256" key="18">
    <source>
        <dbReference type="ARBA" id="ARBA00023157"/>
    </source>
</evidence>
<dbReference type="AlphaFoldDB" id="A0A8X7X708"/>
<evidence type="ECO:0000313" key="32">
    <source>
        <dbReference type="Proteomes" id="UP000886611"/>
    </source>
</evidence>
<dbReference type="GO" id="GO:0016477">
    <property type="term" value="P:cell migration"/>
    <property type="evidence" value="ECO:0007669"/>
    <property type="project" value="TreeGrafter"/>
</dbReference>
<evidence type="ECO:0000256" key="9">
    <source>
        <dbReference type="ARBA" id="ARBA00022475"/>
    </source>
</evidence>
<dbReference type="GO" id="GO:0005829">
    <property type="term" value="C:cytosol"/>
    <property type="evidence" value="ECO:0007669"/>
    <property type="project" value="UniProtKB-SubCell"/>
</dbReference>
<dbReference type="PANTHER" id="PTHR10822">
    <property type="entry name" value="GLYPICAN"/>
    <property type="match status" value="1"/>
</dbReference>
<feature type="compositionally biased region" description="Basic and acidic residues" evidence="29">
    <location>
        <begin position="375"/>
        <end position="390"/>
    </location>
</feature>
<evidence type="ECO:0000256" key="29">
    <source>
        <dbReference type="SAM" id="MobiDB-lite"/>
    </source>
</evidence>
<keyword evidence="10" id="KW-0963">Cytoplasm</keyword>
<dbReference type="GO" id="GO:0098552">
    <property type="term" value="C:side of membrane"/>
    <property type="evidence" value="ECO:0007669"/>
    <property type="project" value="UniProtKB-KW"/>
</dbReference>
<evidence type="ECO:0000256" key="4">
    <source>
        <dbReference type="ARBA" id="ARBA00004609"/>
    </source>
</evidence>
<keyword evidence="17 27" id="KW-0472">Membrane</keyword>
<dbReference type="GO" id="GO:0045202">
    <property type="term" value="C:synapse"/>
    <property type="evidence" value="ECO:0007669"/>
    <property type="project" value="TreeGrafter"/>
</dbReference>
<keyword evidence="19" id="KW-0325">Glycoprotein</keyword>
<dbReference type="EC" id="4.4.1.16" evidence="24"/>
<feature type="region of interest" description="Disordered" evidence="29">
    <location>
        <begin position="521"/>
        <end position="555"/>
    </location>
</feature>
<comment type="function">
    <text evidence="23">Catalyzes the decomposition of L-selenocysteine to L-alanine and elemental selenium.</text>
</comment>
<evidence type="ECO:0000256" key="26">
    <source>
        <dbReference type="RuleBase" id="RU003518"/>
    </source>
</evidence>
<comment type="caution">
    <text evidence="31">The sequence shown here is derived from an EMBL/GenBank/DDBJ whole genome shotgun (WGS) entry which is preliminary data.</text>
</comment>
<dbReference type="SUPFAM" id="SSF53383">
    <property type="entry name" value="PLP-dependent transferases"/>
    <property type="match status" value="1"/>
</dbReference>
<keyword evidence="9" id="KW-1003">Cell membrane</keyword>
<evidence type="ECO:0000313" key="31">
    <source>
        <dbReference type="EMBL" id="KAG2462129.1"/>
    </source>
</evidence>
<evidence type="ECO:0000259" key="30">
    <source>
        <dbReference type="Pfam" id="PF00266"/>
    </source>
</evidence>
<comment type="subunit">
    <text evidence="7">Homodimer.</text>
</comment>
<keyword evidence="18" id="KW-1015">Disulfide bond</keyword>
<dbReference type="FunFam" id="3.40.640.10:FF:000083">
    <property type="entry name" value="Selenocysteine lyase"/>
    <property type="match status" value="1"/>
</dbReference>
<keyword evidence="20 27" id="KW-0357">Heparan sulfate</keyword>
<keyword evidence="16 27" id="KW-0654">Proteoglycan</keyword>
<dbReference type="GO" id="GO:0005576">
    <property type="term" value="C:extracellular region"/>
    <property type="evidence" value="ECO:0007669"/>
    <property type="project" value="UniProtKB-SubCell"/>
</dbReference>
<comment type="similarity">
    <text evidence="5">Belongs to the class-V pyridoxal-phosphate-dependent aminotransferase family.</text>
</comment>
<evidence type="ECO:0000256" key="2">
    <source>
        <dbReference type="ARBA" id="ARBA00004239"/>
    </source>
</evidence>
<dbReference type="Gene3D" id="3.40.640.10">
    <property type="entry name" value="Type I PLP-dependent aspartate aminotransferase-like (Major domain)"/>
    <property type="match status" value="1"/>
</dbReference>
<name>A0A8X7X708_POLSE</name>
<keyword evidence="11" id="KW-0964">Secreted</keyword>
<evidence type="ECO:0000256" key="6">
    <source>
        <dbReference type="ARBA" id="ARBA00010260"/>
    </source>
</evidence>
<dbReference type="InterPro" id="IPR015421">
    <property type="entry name" value="PyrdxlP-dep_Trfase_major"/>
</dbReference>
<evidence type="ECO:0000256" key="12">
    <source>
        <dbReference type="ARBA" id="ARBA00022622"/>
    </source>
</evidence>
<feature type="non-terminal residue" evidence="31">
    <location>
        <position position="1"/>
    </location>
</feature>
<proteinExistence type="inferred from homology"/>
<evidence type="ECO:0000256" key="15">
    <source>
        <dbReference type="ARBA" id="ARBA00022898"/>
    </source>
</evidence>
<dbReference type="InterPro" id="IPR015424">
    <property type="entry name" value="PyrdxlP-dep_Trfase"/>
</dbReference>
<evidence type="ECO:0000256" key="1">
    <source>
        <dbReference type="ARBA" id="ARBA00001933"/>
    </source>
</evidence>
<evidence type="ECO:0000256" key="25">
    <source>
        <dbReference type="ARBA" id="ARBA00040554"/>
    </source>
</evidence>
<keyword evidence="32" id="KW-1185">Reference proteome</keyword>
<evidence type="ECO:0000256" key="27">
    <source>
        <dbReference type="RuleBase" id="RU003519"/>
    </source>
</evidence>
<keyword evidence="21" id="KW-0456">Lyase</keyword>
<evidence type="ECO:0000256" key="22">
    <source>
        <dbReference type="ARBA" id="ARBA00023288"/>
    </source>
</evidence>
<dbReference type="GO" id="GO:0009986">
    <property type="term" value="C:cell surface"/>
    <property type="evidence" value="ECO:0007669"/>
    <property type="project" value="TreeGrafter"/>
</dbReference>
<dbReference type="EMBL" id="JAATIS010004040">
    <property type="protein sequence ID" value="KAG2462129.1"/>
    <property type="molecule type" value="Genomic_DNA"/>
</dbReference>
<dbReference type="InterPro" id="IPR019803">
    <property type="entry name" value="Glypican_CS"/>
</dbReference>
<reference evidence="31 32" key="1">
    <citation type="journal article" date="2021" name="Cell">
        <title>Tracing the genetic footprints of vertebrate landing in non-teleost ray-finned fishes.</title>
        <authorList>
            <person name="Bi X."/>
            <person name="Wang K."/>
            <person name="Yang L."/>
            <person name="Pan H."/>
            <person name="Jiang H."/>
            <person name="Wei Q."/>
            <person name="Fang M."/>
            <person name="Yu H."/>
            <person name="Zhu C."/>
            <person name="Cai Y."/>
            <person name="He Y."/>
            <person name="Gan X."/>
            <person name="Zeng H."/>
            <person name="Yu D."/>
            <person name="Zhu Y."/>
            <person name="Jiang H."/>
            <person name="Qiu Q."/>
            <person name="Yang H."/>
            <person name="Zhang Y.E."/>
            <person name="Wang W."/>
            <person name="Zhu M."/>
            <person name="He S."/>
            <person name="Zhang G."/>
        </authorList>
    </citation>
    <scope>NUCLEOTIDE SEQUENCE [LARGE SCALE GENOMIC DNA]</scope>
    <source>
        <strain evidence="31">Bchr_013</strain>
    </source>
</reference>
<comment type="cofactor">
    <cofactor evidence="1">
        <name>pyridoxal 5'-phosphate</name>
        <dbReference type="ChEBI" id="CHEBI:597326"/>
    </cofactor>
</comment>
<evidence type="ECO:0000256" key="14">
    <source>
        <dbReference type="ARBA" id="ARBA00022729"/>
    </source>
</evidence>
<organism evidence="31 32">
    <name type="scientific">Polypterus senegalus</name>
    <name type="common">Senegal bichir</name>
    <dbReference type="NCBI Taxonomy" id="55291"/>
    <lineage>
        <taxon>Eukaryota</taxon>
        <taxon>Metazoa</taxon>
        <taxon>Chordata</taxon>
        <taxon>Craniata</taxon>
        <taxon>Vertebrata</taxon>
        <taxon>Euteleostomi</taxon>
        <taxon>Actinopterygii</taxon>
        <taxon>Polypteriformes</taxon>
        <taxon>Polypteridae</taxon>
        <taxon>Polypterus</taxon>
    </lineage>
</organism>
<feature type="domain" description="Aminotransferase class V" evidence="30">
    <location>
        <begin position="703"/>
        <end position="1098"/>
    </location>
</feature>
<gene>
    <name evidence="31" type="primary">Gpc1</name>
    <name evidence="31" type="ORF">GTO96_0001045</name>
</gene>
<evidence type="ECO:0000256" key="23">
    <source>
        <dbReference type="ARBA" id="ARBA00037407"/>
    </source>
</evidence>
<keyword evidence="14" id="KW-0732">Signal</keyword>
<dbReference type="Pfam" id="PF00266">
    <property type="entry name" value="Aminotran_5"/>
    <property type="match status" value="1"/>
</dbReference>
<keyword evidence="12 27" id="KW-0336">GPI-anchor</keyword>
<sequence length="1113" mass="123960">MIPIRDSWQPNGSHDYLAHYIGSYQRCLGKGIFDLYSAVAIGEHLRICPQGYTCCTSQMEENLANLSRQEFEGAFKDSGRSVTSTLNMQYKVFDGYFLDLLNKSERSLQQQFPNTYGEVYTLNVKIFQDLYADLRGYYHGSNINLEDSLNEFWTKLLERIFKAKNPQYEISDEYMECAIKNVEEQKPFGEIPREIKVKATRAFIAARSFIQGINMASEVVKKVSQVPLNPECTRAIMKMTFCPHCRGMPNVKPCFNYCQNVVKGCLANQADLSTEWQNLIQKCLEVDRMVVEVLETGHVSSSGWSSQQRMKRKLDSMLQVVDRFSSPTNIEAVIGSINIKISDAMINMLEKIVHITNKVFQGCGNPKAATTRSPAVEEKRKRKVLNDDKGTAPSTPTLDKLVSDVTKRLQELQPYWIQLSTNLCNDKITAGISNIEKCWNGMAKGRYLPEVMGDGLASQINNPEVDVDITKPDMTIRQQIMQLKIMTSRLKNAYDGNDVDFQDTSDDLSGSGSGMGCPEGVCKGRTGGRTVTHSTKRPVTPNLKKQNASGAGSVPQPQSASFLLLAPVATRTTLTSVRAQESLSVECSLPVQETETLPDPSVDHSYALPTSLENLRARLNETLFRVECMEREKRNAKDRERRAKNAVCGLLQHLREKNLINEELKERLDLYSGIFILGFRSFNGDKFITRKDRPTKKWIGEEVYLDYNATTPLEPDVIEAITVALQEAWGNPSSMYTPGRKAKEIISHSREGIAKMVGGCADDIIFMSGGTEANNFVFHTAIKYFWNVVQKAELNGVQVGSSQQGGILPHLITSNVEHDSVRLVAQQLMEEKKAEVTFIPVSKLTGQVEVDDVMSAIRPTTCLISIMLANNETGVIMPVGEISKRIQALGEERPAPRVLLHTDAAQAIGKLRVDVQDLGVDYLTIVGHKFYAPRIGALYVKSPVTLTPIYPLFYGGGQEKNLRPGTENTPMIAGLGKAAELVNKNLEHYMADMRKTRDYLENCLEGVFGTKVHFNNRYNGVARLPNTCNVSFLGVNLQGRRVLASCQRLLASVGAACHSSQEDRPSHILLSCGVSPSVAANAIRLSVGRETTTEDIDVIIKDLREAVNYLEGR</sequence>
<evidence type="ECO:0000256" key="8">
    <source>
        <dbReference type="ARBA" id="ARBA00014714"/>
    </source>
</evidence>
<dbReference type="InterPro" id="IPR001863">
    <property type="entry name" value="Glypican"/>
</dbReference>
<dbReference type="Pfam" id="PF01153">
    <property type="entry name" value="Glypican"/>
    <property type="match status" value="2"/>
</dbReference>
<dbReference type="PANTHER" id="PTHR10822:SF8">
    <property type="entry name" value="GLYPICAN-1"/>
    <property type="match status" value="1"/>
</dbReference>
<evidence type="ECO:0000256" key="19">
    <source>
        <dbReference type="ARBA" id="ARBA00023180"/>
    </source>
</evidence>
<evidence type="ECO:0000256" key="13">
    <source>
        <dbReference type="ARBA" id="ARBA00022679"/>
    </source>
</evidence>
<protein>
    <recommendedName>
        <fullName evidence="8">Glypican-1</fullName>
        <ecNumber evidence="24">4.4.1.16</ecNumber>
    </recommendedName>
    <alternativeName>
        <fullName evidence="25">Selenocysteine lyase</fullName>
    </alternativeName>
</protein>
<evidence type="ECO:0000256" key="10">
    <source>
        <dbReference type="ARBA" id="ARBA00022490"/>
    </source>
</evidence>
<comment type="function">
    <text evidence="27">Cell surface proteoglycan.</text>
</comment>
<feature type="region of interest" description="Disordered" evidence="29">
    <location>
        <begin position="366"/>
        <end position="397"/>
    </location>
</feature>
<evidence type="ECO:0000256" key="17">
    <source>
        <dbReference type="ARBA" id="ARBA00023136"/>
    </source>
</evidence>
<evidence type="ECO:0000256" key="28">
    <source>
        <dbReference type="SAM" id="Coils"/>
    </source>
</evidence>
<dbReference type="Gene3D" id="1.10.260.50">
    <property type="match status" value="1"/>
</dbReference>
<keyword evidence="15" id="KW-0663">Pyridoxal phosphate</keyword>
<feature type="coiled-coil region" evidence="28">
    <location>
        <begin position="612"/>
        <end position="646"/>
    </location>
</feature>
<dbReference type="InterPro" id="IPR000192">
    <property type="entry name" value="Aminotrans_V_dom"/>
</dbReference>
<evidence type="ECO:0000256" key="3">
    <source>
        <dbReference type="ARBA" id="ARBA00004514"/>
    </source>
</evidence>
<dbReference type="GO" id="GO:0009000">
    <property type="term" value="F:selenocysteine lyase activity"/>
    <property type="evidence" value="ECO:0007669"/>
    <property type="project" value="UniProtKB-EC"/>
</dbReference>
<dbReference type="Proteomes" id="UP000886611">
    <property type="component" value="Unassembled WGS sequence"/>
</dbReference>
<dbReference type="InterPro" id="IPR015422">
    <property type="entry name" value="PyrdxlP-dep_Trfase_small"/>
</dbReference>
<evidence type="ECO:0000256" key="21">
    <source>
        <dbReference type="ARBA" id="ARBA00023239"/>
    </source>
</evidence>
<dbReference type="FunFam" id="3.90.1150.10:FF:000065">
    <property type="entry name" value="Selenocysteine lyase"/>
    <property type="match status" value="1"/>
</dbReference>
<keyword evidence="13" id="KW-0808">Transferase</keyword>
<dbReference type="GO" id="GO:1905475">
    <property type="term" value="P:regulation of protein localization to membrane"/>
    <property type="evidence" value="ECO:0007669"/>
    <property type="project" value="TreeGrafter"/>
</dbReference>
<keyword evidence="28" id="KW-0175">Coiled coil</keyword>
<dbReference type="GO" id="GO:0017134">
    <property type="term" value="F:fibroblast growth factor binding"/>
    <property type="evidence" value="ECO:0007669"/>
    <property type="project" value="TreeGrafter"/>
</dbReference>
<evidence type="ECO:0000256" key="5">
    <source>
        <dbReference type="ARBA" id="ARBA00009236"/>
    </source>
</evidence>
<keyword evidence="22 27" id="KW-0449">Lipoprotein</keyword>
<dbReference type="GO" id="GO:0016740">
    <property type="term" value="F:transferase activity"/>
    <property type="evidence" value="ECO:0007669"/>
    <property type="project" value="UniProtKB-KW"/>
</dbReference>
<dbReference type="Gene3D" id="3.90.1150.10">
    <property type="entry name" value="Aspartate Aminotransferase, domain 1"/>
    <property type="match status" value="1"/>
</dbReference>
<comment type="similarity">
    <text evidence="6 26">Belongs to the glypican family.</text>
</comment>
<accession>A0A8X7X708</accession>
<evidence type="ECO:0000256" key="16">
    <source>
        <dbReference type="ARBA" id="ARBA00022974"/>
    </source>
</evidence>
<feature type="compositionally biased region" description="Polar residues" evidence="29">
    <location>
        <begin position="543"/>
        <end position="555"/>
    </location>
</feature>
<comment type="subcellular location">
    <subcellularLocation>
        <location evidence="4 27">Cell membrane</location>
        <topology evidence="4 27">Lipid-anchor</topology>
        <topology evidence="4 27">GPI-anchor</topology>
    </subcellularLocation>
    <subcellularLocation>
        <location evidence="3">Cytoplasm</location>
        <location evidence="3">Cytosol</location>
    </subcellularLocation>
    <subcellularLocation>
        <location evidence="2">Secreted</location>
        <location evidence="2">Extracellular space</location>
    </subcellularLocation>
</comment>
<evidence type="ECO:0000256" key="20">
    <source>
        <dbReference type="ARBA" id="ARBA00023207"/>
    </source>
</evidence>
<dbReference type="GO" id="GO:0040037">
    <property type="term" value="P:negative regulation of fibroblast growth factor receptor signaling pathway"/>
    <property type="evidence" value="ECO:0007669"/>
    <property type="project" value="TreeGrafter"/>
</dbReference>